<evidence type="ECO:0000313" key="2">
    <source>
        <dbReference type="Proteomes" id="UP000627166"/>
    </source>
</evidence>
<organism evidence="1 2">
    <name type="scientific">Clostridium faecium</name>
    <dbReference type="NCBI Taxonomy" id="2762223"/>
    <lineage>
        <taxon>Bacteria</taxon>
        <taxon>Bacillati</taxon>
        <taxon>Bacillota</taxon>
        <taxon>Clostridia</taxon>
        <taxon>Eubacteriales</taxon>
        <taxon>Clostridiaceae</taxon>
        <taxon>Clostridium</taxon>
    </lineage>
</organism>
<dbReference type="EMBL" id="JACSQB010000018">
    <property type="protein sequence ID" value="MBD8045855.1"/>
    <property type="molecule type" value="Genomic_DNA"/>
</dbReference>
<proteinExistence type="predicted"/>
<evidence type="ECO:0000313" key="1">
    <source>
        <dbReference type="EMBL" id="MBD8045855.1"/>
    </source>
</evidence>
<accession>A0ABR8YNN3</accession>
<dbReference type="RefSeq" id="WP_191738827.1">
    <property type="nucleotide sequence ID" value="NZ_JACSQB010000018.1"/>
</dbReference>
<dbReference type="Proteomes" id="UP000627166">
    <property type="component" value="Unassembled WGS sequence"/>
</dbReference>
<comment type="caution">
    <text evidence="1">The sequence shown here is derived from an EMBL/GenBank/DDBJ whole genome shotgun (WGS) entry which is preliminary data.</text>
</comment>
<name>A0ABR8YNN3_9CLOT</name>
<reference evidence="1 2" key="1">
    <citation type="submission" date="2020-08" db="EMBL/GenBank/DDBJ databases">
        <title>A Genomic Blueprint of the Chicken Gut Microbiome.</title>
        <authorList>
            <person name="Gilroy R."/>
            <person name="Ravi A."/>
            <person name="Getino M."/>
            <person name="Pursley I."/>
            <person name="Horton D.L."/>
            <person name="Alikhan N.-F."/>
            <person name="Baker D."/>
            <person name="Gharbi K."/>
            <person name="Hall N."/>
            <person name="Watson M."/>
            <person name="Adriaenssens E.M."/>
            <person name="Foster-Nyarko E."/>
            <person name="Jarju S."/>
            <person name="Secka A."/>
            <person name="Antonio M."/>
            <person name="Oren A."/>
            <person name="Chaudhuri R."/>
            <person name="La Ragione R.M."/>
            <person name="Hildebrand F."/>
            <person name="Pallen M.J."/>
        </authorList>
    </citation>
    <scope>NUCLEOTIDE SEQUENCE [LARGE SCALE GENOMIC DNA]</scope>
    <source>
        <strain evidence="1 2">N37</strain>
    </source>
</reference>
<sequence>MAKAKSKKKIDNESKELAISILQSKGIDHEEWLNEKYEEVIASNTKILIECLALKKEMESK</sequence>
<keyword evidence="2" id="KW-1185">Reference proteome</keyword>
<gene>
    <name evidence="1" type="ORF">H9637_02165</name>
</gene>
<protein>
    <submittedName>
        <fullName evidence="1">Uncharacterized protein</fullName>
    </submittedName>
</protein>